<sequence>MSQRTEILCIKCPKGCLLRITIVTNEVKVEGNECPLGERYGIEEIKNPKRIVTSTVRILNARYPRLPVRTSEPVPKEKIKEVISNLKNVVVKAPVKKGQIIVKNVANTGVDIIAERDMERV</sequence>
<dbReference type="Gene3D" id="3.10.530.10">
    <property type="entry name" value="CPE0013-like"/>
    <property type="match status" value="1"/>
</dbReference>
<dbReference type="InterPro" id="IPR036593">
    <property type="entry name" value="CPE0013-like_sf"/>
</dbReference>
<dbReference type="PANTHER" id="PTHR39450">
    <property type="entry name" value="MOLYBDOPTERIN OXIDOREDUCTASE, 4FE-4S CLUSTER-BINDING SUBUNIT"/>
    <property type="match status" value="1"/>
</dbReference>
<dbReference type="PANTHER" id="PTHR39450:SF1">
    <property type="entry name" value="DUF1667 DOMAIN-CONTAINING PROTEIN"/>
    <property type="match status" value="1"/>
</dbReference>
<proteinExistence type="predicted"/>
<evidence type="ECO:0000313" key="2">
    <source>
        <dbReference type="Proteomes" id="UP001056425"/>
    </source>
</evidence>
<dbReference type="Pfam" id="PF07892">
    <property type="entry name" value="DUF1667"/>
    <property type="match status" value="1"/>
</dbReference>
<dbReference type="KEGG" id="thei:K1720_06990"/>
<keyword evidence="2" id="KW-1185">Reference proteome</keyword>
<dbReference type="RefSeq" id="WP_251947982.1">
    <property type="nucleotide sequence ID" value="NZ_CP080572.1"/>
</dbReference>
<name>A0A9E7M8Y7_9EURY</name>
<dbReference type="EMBL" id="CP080572">
    <property type="protein sequence ID" value="USG99285.1"/>
    <property type="molecule type" value="Genomic_DNA"/>
</dbReference>
<protein>
    <submittedName>
        <fullName evidence="1">DUF1667 domain-containing protein</fullName>
    </submittedName>
</protein>
<dbReference type="AlphaFoldDB" id="A0A9E7M8Y7"/>
<organism evidence="1 2">
    <name type="scientific">Thermococcus argininiproducens</name>
    <dbReference type="NCBI Taxonomy" id="2866384"/>
    <lineage>
        <taxon>Archaea</taxon>
        <taxon>Methanobacteriati</taxon>
        <taxon>Methanobacteriota</taxon>
        <taxon>Thermococci</taxon>
        <taxon>Thermococcales</taxon>
        <taxon>Thermococcaceae</taxon>
        <taxon>Thermococcus</taxon>
    </lineage>
</organism>
<dbReference type="GeneID" id="72778079"/>
<gene>
    <name evidence="1" type="ORF">K1720_06990</name>
</gene>
<reference evidence="1 2" key="1">
    <citation type="submission" date="2021-08" db="EMBL/GenBank/DDBJ databases">
        <title>Thermococcus onnuriiensis IOH2.</title>
        <authorList>
            <person name="Park Y.-J."/>
        </authorList>
    </citation>
    <scope>NUCLEOTIDE SEQUENCE [LARGE SCALE GENOMIC DNA]</scope>
    <source>
        <strain evidence="1 2">IOH2</strain>
    </source>
</reference>
<evidence type="ECO:0000313" key="1">
    <source>
        <dbReference type="EMBL" id="USG99285.1"/>
    </source>
</evidence>
<dbReference type="InterPro" id="IPR012460">
    <property type="entry name" value="DUF1667"/>
</dbReference>
<dbReference type="SUPFAM" id="SSF160148">
    <property type="entry name" value="CPE0013-like"/>
    <property type="match status" value="1"/>
</dbReference>
<dbReference type="Proteomes" id="UP001056425">
    <property type="component" value="Chromosome"/>
</dbReference>
<accession>A0A9E7M8Y7</accession>